<reference evidence="3" key="1">
    <citation type="submission" date="2020-04" db="EMBL/GenBank/DDBJ databases">
        <authorList>
            <person name="Zhang T."/>
        </authorList>
    </citation>
    <scope>NUCLEOTIDE SEQUENCE</scope>
    <source>
        <strain evidence="3">HKST-UBA01</strain>
    </source>
</reference>
<evidence type="ECO:0000313" key="4">
    <source>
        <dbReference type="Proteomes" id="UP000697710"/>
    </source>
</evidence>
<reference evidence="3" key="2">
    <citation type="journal article" date="2021" name="Microbiome">
        <title>Successional dynamics and alternative stable states in a saline activated sludge microbial community over 9 years.</title>
        <authorList>
            <person name="Wang Y."/>
            <person name="Ye J."/>
            <person name="Ju F."/>
            <person name="Liu L."/>
            <person name="Boyd J.A."/>
            <person name="Deng Y."/>
            <person name="Parks D.H."/>
            <person name="Jiang X."/>
            <person name="Yin X."/>
            <person name="Woodcroft B.J."/>
            <person name="Tyson G.W."/>
            <person name="Hugenholtz P."/>
            <person name="Polz M.F."/>
            <person name="Zhang T."/>
        </authorList>
    </citation>
    <scope>NUCLEOTIDE SEQUENCE</scope>
    <source>
        <strain evidence="3">HKST-UBA01</strain>
    </source>
</reference>
<proteinExistence type="predicted"/>
<dbReference type="GO" id="GO:0006355">
    <property type="term" value="P:regulation of DNA-templated transcription"/>
    <property type="evidence" value="ECO:0007669"/>
    <property type="project" value="InterPro"/>
</dbReference>
<accession>A0A956RTA1</accession>
<evidence type="ECO:0000259" key="2">
    <source>
        <dbReference type="Pfam" id="PF07878"/>
    </source>
</evidence>
<dbReference type="GO" id="GO:0003677">
    <property type="term" value="F:DNA binding"/>
    <property type="evidence" value="ECO:0007669"/>
    <property type="project" value="UniProtKB-KW"/>
</dbReference>
<comment type="caution">
    <text evidence="3">The sequence shown here is derived from an EMBL/GenBank/DDBJ whole genome shotgun (WGS) entry which is preliminary data.</text>
</comment>
<dbReference type="EMBL" id="JAGQHR010001107">
    <property type="protein sequence ID" value="MCA9730319.1"/>
    <property type="molecule type" value="Genomic_DNA"/>
</dbReference>
<dbReference type="InterPro" id="IPR010985">
    <property type="entry name" value="Ribbon_hlx_hlx"/>
</dbReference>
<keyword evidence="3" id="KW-0238">DNA-binding</keyword>
<dbReference type="SUPFAM" id="SSF47598">
    <property type="entry name" value="Ribbon-helix-helix"/>
    <property type="match status" value="1"/>
</dbReference>
<dbReference type="Proteomes" id="UP000697710">
    <property type="component" value="Unassembled WGS sequence"/>
</dbReference>
<dbReference type="Gene3D" id="1.10.1220.10">
    <property type="entry name" value="Met repressor-like"/>
    <property type="match status" value="1"/>
</dbReference>
<feature type="domain" description="CopG-like ribbon-helix-helix" evidence="2">
    <location>
        <begin position="14"/>
        <end position="45"/>
    </location>
</feature>
<evidence type="ECO:0000313" key="3">
    <source>
        <dbReference type="EMBL" id="MCA9730319.1"/>
    </source>
</evidence>
<organism evidence="3 4">
    <name type="scientific">Eiseniibacteriota bacterium</name>
    <dbReference type="NCBI Taxonomy" id="2212470"/>
    <lineage>
        <taxon>Bacteria</taxon>
        <taxon>Candidatus Eiseniibacteriota</taxon>
    </lineage>
</organism>
<sequence>MTQKKAFPLRLDPELYDQVRRWAEAELRSVNAQIEFLLKQAVEARFGRAGRSGQGTREAAGDDEAGEG</sequence>
<dbReference type="Pfam" id="PF07878">
    <property type="entry name" value="RHH_5"/>
    <property type="match status" value="1"/>
</dbReference>
<dbReference type="AlphaFoldDB" id="A0A956RTA1"/>
<name>A0A956RTA1_UNCEI</name>
<evidence type="ECO:0000256" key="1">
    <source>
        <dbReference type="SAM" id="MobiDB-lite"/>
    </source>
</evidence>
<dbReference type="InterPro" id="IPR013321">
    <property type="entry name" value="Arc_rbn_hlx_hlx"/>
</dbReference>
<feature type="region of interest" description="Disordered" evidence="1">
    <location>
        <begin position="47"/>
        <end position="68"/>
    </location>
</feature>
<protein>
    <submittedName>
        <fullName evidence="3">Arc family DNA-binding protein</fullName>
    </submittedName>
</protein>
<dbReference type="InterPro" id="IPR012869">
    <property type="entry name" value="RHH_5"/>
</dbReference>
<gene>
    <name evidence="3" type="ORF">KC729_21740</name>
</gene>